<feature type="transmembrane region" description="Helical" evidence="5">
    <location>
        <begin position="208"/>
        <end position="231"/>
    </location>
</feature>
<evidence type="ECO:0000256" key="2">
    <source>
        <dbReference type="ARBA" id="ARBA00022692"/>
    </source>
</evidence>
<feature type="transmembrane region" description="Helical" evidence="5">
    <location>
        <begin position="6"/>
        <end position="25"/>
    </location>
</feature>
<evidence type="ECO:0000256" key="4">
    <source>
        <dbReference type="ARBA" id="ARBA00023136"/>
    </source>
</evidence>
<evidence type="ECO:0000313" key="7">
    <source>
        <dbReference type="Proteomes" id="UP001595386"/>
    </source>
</evidence>
<feature type="transmembrane region" description="Helical" evidence="5">
    <location>
        <begin position="98"/>
        <end position="121"/>
    </location>
</feature>
<protein>
    <submittedName>
        <fullName evidence="6">LrgB family protein</fullName>
    </submittedName>
</protein>
<proteinExistence type="predicted"/>
<evidence type="ECO:0000256" key="3">
    <source>
        <dbReference type="ARBA" id="ARBA00022989"/>
    </source>
</evidence>
<keyword evidence="2 5" id="KW-0812">Transmembrane</keyword>
<evidence type="ECO:0000256" key="5">
    <source>
        <dbReference type="SAM" id="Phobius"/>
    </source>
</evidence>
<comment type="caution">
    <text evidence="6">The sequence shown here is derived from an EMBL/GenBank/DDBJ whole genome shotgun (WGS) entry which is preliminary data.</text>
</comment>
<accession>A0ABV7B4Y0</accession>
<organism evidence="6 7">
    <name type="scientific">Halomonas tibetensis</name>
    <dbReference type="NCBI Taxonomy" id="2259590"/>
    <lineage>
        <taxon>Bacteria</taxon>
        <taxon>Pseudomonadati</taxon>
        <taxon>Pseudomonadota</taxon>
        <taxon>Gammaproteobacteria</taxon>
        <taxon>Oceanospirillales</taxon>
        <taxon>Halomonadaceae</taxon>
        <taxon>Halomonas</taxon>
    </lineage>
</organism>
<feature type="transmembrane region" description="Helical" evidence="5">
    <location>
        <begin position="37"/>
        <end position="60"/>
    </location>
</feature>
<dbReference type="EMBL" id="JBHRSQ010000010">
    <property type="protein sequence ID" value="MFC2991991.1"/>
    <property type="molecule type" value="Genomic_DNA"/>
</dbReference>
<dbReference type="RefSeq" id="WP_379757376.1">
    <property type="nucleotide sequence ID" value="NZ_JBHRSQ010000010.1"/>
</dbReference>
<dbReference type="InterPro" id="IPR007300">
    <property type="entry name" value="CidB/LrgB"/>
</dbReference>
<reference evidence="7" key="1">
    <citation type="journal article" date="2019" name="Int. J. Syst. Evol. Microbiol.">
        <title>The Global Catalogue of Microorganisms (GCM) 10K type strain sequencing project: providing services to taxonomists for standard genome sequencing and annotation.</title>
        <authorList>
            <consortium name="The Broad Institute Genomics Platform"/>
            <consortium name="The Broad Institute Genome Sequencing Center for Infectious Disease"/>
            <person name="Wu L."/>
            <person name="Ma J."/>
        </authorList>
    </citation>
    <scope>NUCLEOTIDE SEQUENCE [LARGE SCALE GENOMIC DNA]</scope>
    <source>
        <strain evidence="7">KCTC 52660</strain>
    </source>
</reference>
<feature type="transmembrane region" description="Helical" evidence="5">
    <location>
        <begin position="154"/>
        <end position="177"/>
    </location>
</feature>
<keyword evidence="7" id="KW-1185">Reference proteome</keyword>
<dbReference type="PANTHER" id="PTHR30249">
    <property type="entry name" value="PUTATIVE SEROTONIN TRANSPORTER"/>
    <property type="match status" value="1"/>
</dbReference>
<gene>
    <name evidence="6" type="ORF">ACFODV_08080</name>
</gene>
<sequence>MSELLDHLLATPLLAIALTLAAYFAGDRLFRLVGAPAWCPPILVAALLLAGVLALLGIDYSDYREGAGWLMLLLGPATVALGLPLYQQMGHIRAMWRPLLVCLPISALMAAFYAVGIAWLLNAPLETLASLAPKSVTAPIAIGITEQLGGSVSLMMGGLLLTGVATIGFVDVVARWLKIRDPRLLGLALGINGHALGTVRAFEIGPTAGAFASLGMSLTGILTALLLPLAWKLPGLVG</sequence>
<dbReference type="PANTHER" id="PTHR30249:SF0">
    <property type="entry name" value="PLASTIDAL GLYCOLATE_GLYCERATE TRANSLOCATOR 1, CHLOROPLASTIC"/>
    <property type="match status" value="1"/>
</dbReference>
<name>A0ABV7B4Y0_9GAMM</name>
<dbReference type="Proteomes" id="UP001595386">
    <property type="component" value="Unassembled WGS sequence"/>
</dbReference>
<keyword evidence="3 5" id="KW-1133">Transmembrane helix</keyword>
<comment type="subcellular location">
    <subcellularLocation>
        <location evidence="1">Membrane</location>
        <topology evidence="1">Multi-pass membrane protein</topology>
    </subcellularLocation>
</comment>
<evidence type="ECO:0000313" key="6">
    <source>
        <dbReference type="EMBL" id="MFC2991991.1"/>
    </source>
</evidence>
<feature type="transmembrane region" description="Helical" evidence="5">
    <location>
        <begin position="66"/>
        <end position="86"/>
    </location>
</feature>
<evidence type="ECO:0000256" key="1">
    <source>
        <dbReference type="ARBA" id="ARBA00004141"/>
    </source>
</evidence>
<keyword evidence="4 5" id="KW-0472">Membrane</keyword>
<dbReference type="Pfam" id="PF04172">
    <property type="entry name" value="LrgB"/>
    <property type="match status" value="1"/>
</dbReference>